<evidence type="ECO:0000313" key="4">
    <source>
        <dbReference type="Proteomes" id="UP000528457"/>
    </source>
</evidence>
<dbReference type="InterPro" id="IPR001638">
    <property type="entry name" value="Solute-binding_3/MltF_N"/>
</dbReference>
<feature type="domain" description="Solute-binding protein family 3/N-terminal" evidence="2">
    <location>
        <begin position="35"/>
        <end position="245"/>
    </location>
</feature>
<dbReference type="PANTHER" id="PTHR38834">
    <property type="entry name" value="PERIPLASMIC SUBSTRATE BINDING PROTEIN FAMILY 3"/>
    <property type="match status" value="1"/>
</dbReference>
<dbReference type="PANTHER" id="PTHR38834:SF3">
    <property type="entry name" value="SOLUTE-BINDING PROTEIN FAMILY 3_N-TERMINAL DOMAIN-CONTAINING PROTEIN"/>
    <property type="match status" value="1"/>
</dbReference>
<feature type="signal peptide" evidence="1">
    <location>
        <begin position="1"/>
        <end position="20"/>
    </location>
</feature>
<feature type="chain" id="PRO_5031449186" evidence="1">
    <location>
        <begin position="21"/>
        <end position="253"/>
    </location>
</feature>
<gene>
    <name evidence="3" type="ORF">HNR48_003483</name>
</gene>
<organism evidence="3 4">
    <name type="scientific">Pseudoteredinibacter isoporae</name>
    <dbReference type="NCBI Taxonomy" id="570281"/>
    <lineage>
        <taxon>Bacteria</taxon>
        <taxon>Pseudomonadati</taxon>
        <taxon>Pseudomonadota</taxon>
        <taxon>Gammaproteobacteria</taxon>
        <taxon>Cellvibrionales</taxon>
        <taxon>Cellvibrionaceae</taxon>
        <taxon>Pseudoteredinibacter</taxon>
    </lineage>
</organism>
<evidence type="ECO:0000256" key="1">
    <source>
        <dbReference type="SAM" id="SignalP"/>
    </source>
</evidence>
<proteinExistence type="predicted"/>
<dbReference type="Pfam" id="PF00497">
    <property type="entry name" value="SBP_bac_3"/>
    <property type="match status" value="1"/>
</dbReference>
<dbReference type="AlphaFoldDB" id="A0A7X0JXE8"/>
<reference evidence="3 4" key="1">
    <citation type="submission" date="2020-08" db="EMBL/GenBank/DDBJ databases">
        <title>Genomic Encyclopedia of Type Strains, Phase IV (KMG-IV): sequencing the most valuable type-strain genomes for metagenomic binning, comparative biology and taxonomic classification.</title>
        <authorList>
            <person name="Goeker M."/>
        </authorList>
    </citation>
    <scope>NUCLEOTIDE SEQUENCE [LARGE SCALE GENOMIC DNA]</scope>
    <source>
        <strain evidence="3 4">DSM 22368</strain>
    </source>
</reference>
<dbReference type="Proteomes" id="UP000528457">
    <property type="component" value="Unassembled WGS sequence"/>
</dbReference>
<evidence type="ECO:0000259" key="2">
    <source>
        <dbReference type="Pfam" id="PF00497"/>
    </source>
</evidence>
<name>A0A7X0JXE8_9GAMM</name>
<comment type="caution">
    <text evidence="3">The sequence shown here is derived from an EMBL/GenBank/DDBJ whole genome shotgun (WGS) entry which is preliminary data.</text>
</comment>
<accession>A0A7X0JXE8</accession>
<dbReference type="RefSeq" id="WP_166843713.1">
    <property type="nucleotide sequence ID" value="NZ_JAAONY010000003.1"/>
</dbReference>
<protein>
    <submittedName>
        <fullName evidence="3">Polar amino acid transport system substrate-binding protein</fullName>
    </submittedName>
</protein>
<dbReference type="Gene3D" id="3.40.190.10">
    <property type="entry name" value="Periplasmic binding protein-like II"/>
    <property type="match status" value="2"/>
</dbReference>
<keyword evidence="1" id="KW-0732">Signal</keyword>
<dbReference type="InParanoid" id="A0A7X0JXE8"/>
<sequence length="253" mass="28661">MSKKRAPAFLFLISPLSTLAYDNDHRETLILQGEAFPPYVITSENEVKGLAIDLVKEIDQHLSLSKPEIRIVPWNRTFQAFSNGMEASALLVSETLIEKFNLKRAGPIASCKYSLFTAAGKKKIETLDEARKLRSIGVSENSSTERHAKRLGLKNIKSYSHSPVKIEELLVRRLDAWLGCEAAIQYRSCRSLGSQPNIKKTITIGTENFYIAFSQNTSNHIVEDWEKAISLVKEKNVYKKLTKKYSYECNTRS</sequence>
<evidence type="ECO:0000313" key="3">
    <source>
        <dbReference type="EMBL" id="MBB6523181.1"/>
    </source>
</evidence>
<dbReference type="EMBL" id="JACHHT010000003">
    <property type="protein sequence ID" value="MBB6523181.1"/>
    <property type="molecule type" value="Genomic_DNA"/>
</dbReference>
<dbReference type="SUPFAM" id="SSF53850">
    <property type="entry name" value="Periplasmic binding protein-like II"/>
    <property type="match status" value="1"/>
</dbReference>
<keyword evidence="4" id="KW-1185">Reference proteome</keyword>